<organism evidence="11 12">
    <name type="scientific">Stegodyphus mimosarum</name>
    <name type="common">African social velvet spider</name>
    <dbReference type="NCBI Taxonomy" id="407821"/>
    <lineage>
        <taxon>Eukaryota</taxon>
        <taxon>Metazoa</taxon>
        <taxon>Ecdysozoa</taxon>
        <taxon>Arthropoda</taxon>
        <taxon>Chelicerata</taxon>
        <taxon>Arachnida</taxon>
        <taxon>Araneae</taxon>
        <taxon>Araneomorphae</taxon>
        <taxon>Entelegynae</taxon>
        <taxon>Eresoidea</taxon>
        <taxon>Eresidae</taxon>
        <taxon>Stegodyphus</taxon>
    </lineage>
</organism>
<reference evidence="11 12" key="1">
    <citation type="submission" date="2013-11" db="EMBL/GenBank/DDBJ databases">
        <title>Genome sequencing of Stegodyphus mimosarum.</title>
        <authorList>
            <person name="Bechsgaard J."/>
        </authorList>
    </citation>
    <scope>NUCLEOTIDE SEQUENCE [LARGE SCALE GENOMIC DNA]</scope>
</reference>
<feature type="non-terminal residue" evidence="11">
    <location>
        <position position="794"/>
    </location>
</feature>
<dbReference type="InterPro" id="IPR014756">
    <property type="entry name" value="Ig_E-set"/>
</dbReference>
<dbReference type="STRING" id="407821.A0A087T1V0"/>
<dbReference type="SUPFAM" id="SSF54001">
    <property type="entry name" value="Cysteine proteinases"/>
    <property type="match status" value="1"/>
</dbReference>
<evidence type="ECO:0000256" key="2">
    <source>
        <dbReference type="ARBA" id="ARBA00022679"/>
    </source>
</evidence>
<dbReference type="SUPFAM" id="SSF81296">
    <property type="entry name" value="E set domains"/>
    <property type="match status" value="1"/>
</dbReference>
<dbReference type="FunFam" id="2.60.40.10:FF:000171">
    <property type="entry name" value="protein-glutamine gamma-glutamyltransferase 6"/>
    <property type="match status" value="1"/>
</dbReference>
<dbReference type="InterPro" id="IPR023608">
    <property type="entry name" value="Transglutaminase_animal"/>
</dbReference>
<dbReference type="InterPro" id="IPR036985">
    <property type="entry name" value="Transglutaminase-like_sf"/>
</dbReference>
<feature type="binding site" evidence="9">
    <location>
        <position position="542"/>
    </location>
    <ligand>
        <name>Ca(2+)</name>
        <dbReference type="ChEBI" id="CHEBI:29108"/>
    </ligand>
</feature>
<evidence type="ECO:0000256" key="9">
    <source>
        <dbReference type="PIRSR" id="PIRSR000459-2"/>
    </source>
</evidence>
<dbReference type="Pfam" id="PF01841">
    <property type="entry name" value="Transglut_core"/>
    <property type="match status" value="1"/>
</dbReference>
<evidence type="ECO:0000256" key="7">
    <source>
        <dbReference type="ARBA" id="ARBA00051843"/>
    </source>
</evidence>
<dbReference type="Proteomes" id="UP000054359">
    <property type="component" value="Unassembled WGS sequence"/>
</dbReference>
<dbReference type="GO" id="GO:0046872">
    <property type="term" value="F:metal ion binding"/>
    <property type="evidence" value="ECO:0007669"/>
    <property type="project" value="UniProtKB-KW"/>
</dbReference>
<feature type="binding site" evidence="9">
    <location>
        <position position="487"/>
    </location>
    <ligand>
        <name>Ca(2+)</name>
        <dbReference type="ChEBI" id="CHEBI:29108"/>
    </ligand>
</feature>
<dbReference type="InterPro" id="IPR001102">
    <property type="entry name" value="Transglutaminase_N"/>
</dbReference>
<evidence type="ECO:0000256" key="6">
    <source>
        <dbReference type="ARBA" id="ARBA00024222"/>
    </source>
</evidence>
<comment type="similarity">
    <text evidence="1">Belongs to the transglutaminase superfamily. Transglutaminase family.</text>
</comment>
<evidence type="ECO:0000256" key="1">
    <source>
        <dbReference type="ARBA" id="ARBA00005968"/>
    </source>
</evidence>
<proteinExistence type="inferred from homology"/>
<feature type="active site" evidence="8">
    <location>
        <position position="447"/>
    </location>
</feature>
<dbReference type="PANTHER" id="PTHR11590">
    <property type="entry name" value="PROTEIN-GLUTAMINE GAMMA-GLUTAMYLTRANSFERASE"/>
    <property type="match status" value="1"/>
</dbReference>
<dbReference type="InterPro" id="IPR036238">
    <property type="entry name" value="Transglutaminase_C_sf"/>
</dbReference>
<feature type="active site" evidence="8">
    <location>
        <position position="423"/>
    </location>
</feature>
<evidence type="ECO:0000259" key="10">
    <source>
        <dbReference type="SMART" id="SM00460"/>
    </source>
</evidence>
<feature type="domain" description="Transglutaminase-like" evidence="10">
    <location>
        <begin position="356"/>
        <end position="450"/>
    </location>
</feature>
<evidence type="ECO:0000313" key="12">
    <source>
        <dbReference type="Proteomes" id="UP000054359"/>
    </source>
</evidence>
<evidence type="ECO:0000256" key="3">
    <source>
        <dbReference type="ARBA" id="ARBA00022723"/>
    </source>
</evidence>
<dbReference type="EC" id="2.3.2.13" evidence="6"/>
<dbReference type="InterPro" id="IPR038765">
    <property type="entry name" value="Papain-like_cys_pep_sf"/>
</dbReference>
<feature type="binding site" evidence="9">
    <location>
        <position position="537"/>
    </location>
    <ligand>
        <name>Ca(2+)</name>
        <dbReference type="ChEBI" id="CHEBI:29108"/>
    </ligand>
</feature>
<dbReference type="InterPro" id="IPR002931">
    <property type="entry name" value="Transglutaminase-like"/>
</dbReference>
<comment type="cofactor">
    <cofactor evidence="9">
        <name>Ca(2+)</name>
        <dbReference type="ChEBI" id="CHEBI:29108"/>
    </cofactor>
    <text evidence="9">Binds 1 Ca(2+) ion per subunit.</text>
</comment>
<dbReference type="PROSITE" id="PS00547">
    <property type="entry name" value="TRANSGLUTAMINASES"/>
    <property type="match status" value="1"/>
</dbReference>
<feature type="binding site" evidence="9">
    <location>
        <position position="489"/>
    </location>
    <ligand>
        <name>Ca(2+)</name>
        <dbReference type="ChEBI" id="CHEBI:29108"/>
    </ligand>
</feature>
<dbReference type="OrthoDB" id="437511at2759"/>
<accession>A0A087T1V0</accession>
<keyword evidence="4 9" id="KW-0106">Calcium</keyword>
<feature type="active site" evidence="8">
    <location>
        <position position="364"/>
    </location>
</feature>
<comment type="catalytic activity">
    <reaction evidence="7">
        <text>L-glutaminyl-[protein] + L-lysyl-[protein] = [protein]-L-lysyl-N(6)-5-L-glutamyl-[protein] + NH4(+)</text>
        <dbReference type="Rhea" id="RHEA:54816"/>
        <dbReference type="Rhea" id="RHEA-COMP:9752"/>
        <dbReference type="Rhea" id="RHEA-COMP:10207"/>
        <dbReference type="Rhea" id="RHEA-COMP:14005"/>
        <dbReference type="ChEBI" id="CHEBI:28938"/>
        <dbReference type="ChEBI" id="CHEBI:29969"/>
        <dbReference type="ChEBI" id="CHEBI:30011"/>
        <dbReference type="ChEBI" id="CHEBI:138370"/>
        <dbReference type="EC" id="2.3.2.13"/>
    </reaction>
</comment>
<dbReference type="PANTHER" id="PTHR11590:SF69">
    <property type="entry name" value="RE08173P"/>
    <property type="match status" value="1"/>
</dbReference>
<evidence type="ECO:0000313" key="11">
    <source>
        <dbReference type="EMBL" id="KFM59089.1"/>
    </source>
</evidence>
<dbReference type="InterPro" id="IPR013808">
    <property type="entry name" value="Transglutaminase_AS"/>
</dbReference>
<sequence length="794" mass="90154">MGNCPSTFRGKFTPNQDPGNLVMTDIVLKPVDEDEKVPFDDSEDEKTLPMIDDVEDDVESLNNVTNGTMVDINLAKGDEDHVPLIVELAELCIPTNAVKHYTNAFHLVKKLCPQLILRRGFPFKLTLTLNRSYDPEKDVLCLVFTLKDAASPSYSQKTEILLPVLSCEEEEKMLSEWKVRILETSDKELTLEVTPAPNAIIGEWILEIDSRSKDNKNAADFRYKSKNPVIILFNPWCENDSVYMPDEDKRSEYVLADSGLVWRGSHNCLRPCVWNFGQFEENILECCLYLLTNVGRLGVVARSDPIRVVRHISAVLNCRDDNGVIVGNWSGKYKGGKPPTCWGGSQMILQKYYKNKKPIKYGQCWVFSGVFTTVCRALGIPSRPVTNFSSAHDTHNSLTIDRFFDCHGKPLEKMNIDSVWNFHVWNEAWMQRPDLEPGNYGGWQAVDSTPQEESDGLFRCGPASVAAIKRGEVKKAFDTTFLFAEVNADKVYWRYHGPNQPLKLIKKSTEEIGQCISTKAVGKFEREDITYEYKHLERSKEEREVMLRALRQCKDAFSRYYLNDDLEDVKFEFTLLDDIVIGESFTVKLKAVNKREEGEEYTVNVSLHVHSALYTGQPKKLIKRDEFEIQLGPGVEQEMTMALTYEEYERSLVDQCAFIISAMAHVKETGFDYCAQDDFRVRMPDISIQVDGEIVEKQPITVTATLTNPLPKPLKNGEFMIEGPGLGKPTKLKIKGNILPKADAKVKCQMTPTLPGCKTVIAKFRSKELEDVDGYHTIYVKASSEVEKENNCHL</sequence>
<dbReference type="Pfam" id="PF00868">
    <property type="entry name" value="Transglut_N"/>
    <property type="match status" value="1"/>
</dbReference>
<keyword evidence="2" id="KW-0808">Transferase</keyword>
<dbReference type="EMBL" id="KK113013">
    <property type="protein sequence ID" value="KFM59089.1"/>
    <property type="molecule type" value="Genomic_DNA"/>
</dbReference>
<keyword evidence="3 9" id="KW-0479">Metal-binding</keyword>
<dbReference type="Pfam" id="PF00927">
    <property type="entry name" value="Transglut_C"/>
    <property type="match status" value="2"/>
</dbReference>
<dbReference type="InterPro" id="IPR013783">
    <property type="entry name" value="Ig-like_fold"/>
</dbReference>
<dbReference type="InterPro" id="IPR050779">
    <property type="entry name" value="Transglutaminase"/>
</dbReference>
<dbReference type="GO" id="GO:0003810">
    <property type="term" value="F:protein-glutamine gamma-glutamyltransferase activity"/>
    <property type="evidence" value="ECO:0007669"/>
    <property type="project" value="UniProtKB-EC"/>
</dbReference>
<dbReference type="OMA" id="SFPCGYA"/>
<evidence type="ECO:0000256" key="5">
    <source>
        <dbReference type="ARBA" id="ARBA00023315"/>
    </source>
</evidence>
<dbReference type="SMART" id="SM00460">
    <property type="entry name" value="TGc"/>
    <property type="match status" value="1"/>
</dbReference>
<dbReference type="PIRSF" id="PIRSF000459">
    <property type="entry name" value="TGM_EBP42"/>
    <property type="match status" value="1"/>
</dbReference>
<name>A0A087T1V0_STEMI</name>
<evidence type="ECO:0000256" key="4">
    <source>
        <dbReference type="ARBA" id="ARBA00022837"/>
    </source>
</evidence>
<dbReference type="FunFam" id="2.60.40.10:FF:000090">
    <property type="entry name" value="Protein-glutamine gamma-glutamyltransferase 2"/>
    <property type="match status" value="1"/>
</dbReference>
<keyword evidence="12" id="KW-1185">Reference proteome</keyword>
<dbReference type="Gene3D" id="3.90.260.10">
    <property type="entry name" value="Transglutaminase-like"/>
    <property type="match status" value="1"/>
</dbReference>
<keyword evidence="5" id="KW-0012">Acyltransferase</keyword>
<dbReference type="SUPFAM" id="SSF49309">
    <property type="entry name" value="Transglutaminase, two C-terminal domains"/>
    <property type="match status" value="2"/>
</dbReference>
<evidence type="ECO:0000256" key="8">
    <source>
        <dbReference type="PIRSR" id="PIRSR000459-1"/>
    </source>
</evidence>
<protein>
    <recommendedName>
        <fullName evidence="6">protein-glutamine gamma-glutamyltransferase</fullName>
        <ecNumber evidence="6">2.3.2.13</ecNumber>
    </recommendedName>
</protein>
<gene>
    <name evidence="11" type="ORF">X975_06580</name>
</gene>
<dbReference type="InterPro" id="IPR008958">
    <property type="entry name" value="Transglutaminase_C"/>
</dbReference>
<dbReference type="Gene3D" id="2.60.40.10">
    <property type="entry name" value="Immunoglobulins"/>
    <property type="match status" value="3"/>
</dbReference>
<dbReference type="AlphaFoldDB" id="A0A087T1V0"/>
<dbReference type="FunFam" id="3.90.260.10:FF:000001">
    <property type="entry name" value="Protein-glutamine gamma-glutamyltransferase 2"/>
    <property type="match status" value="1"/>
</dbReference>